<dbReference type="PROSITE" id="PS51746">
    <property type="entry name" value="PPM_2"/>
    <property type="match status" value="1"/>
</dbReference>
<dbReference type="InterPro" id="IPR001932">
    <property type="entry name" value="PPM-type_phosphatase-like_dom"/>
</dbReference>
<dbReference type="EMBL" id="CP071182">
    <property type="protein sequence ID" value="QSO49507.1"/>
    <property type="molecule type" value="Genomic_DNA"/>
</dbReference>
<dbReference type="CDD" id="cd00143">
    <property type="entry name" value="PP2Cc"/>
    <property type="match status" value="1"/>
</dbReference>
<dbReference type="PANTHER" id="PTHR47992">
    <property type="entry name" value="PROTEIN PHOSPHATASE"/>
    <property type="match status" value="1"/>
</dbReference>
<keyword evidence="3" id="KW-1185">Reference proteome</keyword>
<evidence type="ECO:0000313" key="2">
    <source>
        <dbReference type="EMBL" id="QSO49507.1"/>
    </source>
</evidence>
<feature type="domain" description="PPM-type phosphatase" evidence="1">
    <location>
        <begin position="2"/>
        <end position="248"/>
    </location>
</feature>
<evidence type="ECO:0000259" key="1">
    <source>
        <dbReference type="PROSITE" id="PS51746"/>
    </source>
</evidence>
<dbReference type="GO" id="GO:0004722">
    <property type="term" value="F:protein serine/threonine phosphatase activity"/>
    <property type="evidence" value="ECO:0007669"/>
    <property type="project" value="InterPro"/>
</dbReference>
<dbReference type="RefSeq" id="WP_206658817.1">
    <property type="nucleotide sequence ID" value="NZ_CP071182.1"/>
</dbReference>
<dbReference type="SMART" id="SM00332">
    <property type="entry name" value="PP2Cc"/>
    <property type="match status" value="1"/>
</dbReference>
<dbReference type="NCBIfam" id="NF033484">
    <property type="entry name" value="Stp1_PP2C_phos"/>
    <property type="match status" value="1"/>
</dbReference>
<sequence length="255" mass="27654">MLYAAKSHTGLVRQMNQDSYAVHPMGNWTFAVVADGMGGAAAGEIASQMAAEVVVREVELGLAAGTEPIPTLRQAIQKANHEIWAKSRSNVDYLGMGTTLVAALYTSEEVIVAHVGDSRAYRFHAGVLEQVTRDHSLVAELVRRGQITEDEAMHHPQKNVVTRSLGTLEWSDPEIYELTFEPGDLVLLCTDGLTNCVTGEELTEHLATIPSDTQEAGQSELEGVCDQLVQLTLDRGAPDNITLILIAHRKELGAK</sequence>
<dbReference type="AlphaFoldDB" id="A0A9X7W2X1"/>
<dbReference type="SUPFAM" id="SSF81606">
    <property type="entry name" value="PP2C-like"/>
    <property type="match status" value="1"/>
</dbReference>
<protein>
    <submittedName>
        <fullName evidence="2">Stp1/IreP family PP2C-type Ser/Thr phosphatase</fullName>
    </submittedName>
</protein>
<proteinExistence type="predicted"/>
<accession>A0A9X7W2X1</accession>
<dbReference type="KEGG" id="afx:JZ786_11745"/>
<name>A0A9X7W2X1_9BACL</name>
<organism evidence="2 3">
    <name type="scientific">Alicyclobacillus mengziensis</name>
    <dbReference type="NCBI Taxonomy" id="2931921"/>
    <lineage>
        <taxon>Bacteria</taxon>
        <taxon>Bacillati</taxon>
        <taxon>Bacillota</taxon>
        <taxon>Bacilli</taxon>
        <taxon>Bacillales</taxon>
        <taxon>Alicyclobacillaceae</taxon>
        <taxon>Alicyclobacillus</taxon>
    </lineage>
</organism>
<reference evidence="2 3" key="1">
    <citation type="submission" date="2021-02" db="EMBL/GenBank/DDBJ databases">
        <title>Alicyclobacillus curvatus sp. nov. and Alicyclobacillus mengziensis sp. nov., two acidophilic bacteria isolated from acid mine drainage.</title>
        <authorList>
            <person name="Huang Y."/>
        </authorList>
    </citation>
    <scope>NUCLEOTIDE SEQUENCE [LARGE SCALE GENOMIC DNA]</scope>
    <source>
        <strain evidence="2 3">S30H14</strain>
    </source>
</reference>
<dbReference type="InterPro" id="IPR015655">
    <property type="entry name" value="PP2C"/>
</dbReference>
<gene>
    <name evidence="2" type="ORF">JZ786_11745</name>
</gene>
<dbReference type="Pfam" id="PF13672">
    <property type="entry name" value="PP2C_2"/>
    <property type="match status" value="1"/>
</dbReference>
<dbReference type="InterPro" id="IPR036457">
    <property type="entry name" value="PPM-type-like_dom_sf"/>
</dbReference>
<dbReference type="SMART" id="SM00331">
    <property type="entry name" value="PP2C_SIG"/>
    <property type="match status" value="1"/>
</dbReference>
<dbReference type="Gene3D" id="3.60.40.10">
    <property type="entry name" value="PPM-type phosphatase domain"/>
    <property type="match status" value="1"/>
</dbReference>
<evidence type="ECO:0000313" key="3">
    <source>
        <dbReference type="Proteomes" id="UP000663505"/>
    </source>
</evidence>
<dbReference type="Proteomes" id="UP000663505">
    <property type="component" value="Chromosome"/>
</dbReference>